<evidence type="ECO:0000313" key="5">
    <source>
        <dbReference type="Proteomes" id="UP000051450"/>
    </source>
</evidence>
<evidence type="ECO:0000259" key="3">
    <source>
        <dbReference type="Pfam" id="PF13731"/>
    </source>
</evidence>
<name>A0A0R1HQA7_9LACO</name>
<reference evidence="4 5" key="1">
    <citation type="journal article" date="2015" name="Genome Announc.">
        <title>Expanding the biotechnology potential of lactobacilli through comparative genomics of 213 strains and associated genera.</title>
        <authorList>
            <person name="Sun Z."/>
            <person name="Harris H.M."/>
            <person name="McCann A."/>
            <person name="Guo C."/>
            <person name="Argimon S."/>
            <person name="Zhang W."/>
            <person name="Yang X."/>
            <person name="Jeffery I.B."/>
            <person name="Cooney J.C."/>
            <person name="Kagawa T.F."/>
            <person name="Liu W."/>
            <person name="Song Y."/>
            <person name="Salvetti E."/>
            <person name="Wrobel A."/>
            <person name="Rasinkangas P."/>
            <person name="Parkhill J."/>
            <person name="Rea M.C."/>
            <person name="O'Sullivan O."/>
            <person name="Ritari J."/>
            <person name="Douillard F.P."/>
            <person name="Paul Ross R."/>
            <person name="Yang R."/>
            <person name="Briner A.E."/>
            <person name="Felis G.E."/>
            <person name="de Vos W.M."/>
            <person name="Barrangou R."/>
            <person name="Klaenhammer T.R."/>
            <person name="Caufield P.W."/>
            <person name="Cui Y."/>
            <person name="Zhang H."/>
            <person name="O'Toole P.W."/>
        </authorList>
    </citation>
    <scope>NUCLEOTIDE SEQUENCE [LARGE SCALE GENOMIC DNA]</scope>
    <source>
        <strain evidence="4 5">DSM 15638</strain>
    </source>
</reference>
<dbReference type="Pfam" id="PF13731">
    <property type="entry name" value="WxL"/>
    <property type="match status" value="1"/>
</dbReference>
<dbReference type="InterPro" id="IPR027994">
    <property type="entry name" value="WxL_dom"/>
</dbReference>
<proteinExistence type="predicted"/>
<feature type="domain" description="WxL" evidence="3">
    <location>
        <begin position="34"/>
        <end position="222"/>
    </location>
</feature>
<dbReference type="AlphaFoldDB" id="A0A0R1HQA7"/>
<dbReference type="PATRIC" id="fig|1423719.4.peg.1444"/>
<evidence type="ECO:0000256" key="2">
    <source>
        <dbReference type="SAM" id="SignalP"/>
    </source>
</evidence>
<gene>
    <name evidence="4" type="ORF">FC66_GL001421</name>
</gene>
<dbReference type="OrthoDB" id="2320516at2"/>
<comment type="caution">
    <text evidence="4">The sequence shown here is derived from an EMBL/GenBank/DDBJ whole genome shotgun (WGS) entry which is preliminary data.</text>
</comment>
<feature type="region of interest" description="Disordered" evidence="1">
    <location>
        <begin position="50"/>
        <end position="72"/>
    </location>
</feature>
<evidence type="ECO:0000256" key="1">
    <source>
        <dbReference type="SAM" id="MobiDB-lite"/>
    </source>
</evidence>
<feature type="chain" id="PRO_5006405304" description="WxL domain-containing protein" evidence="2">
    <location>
        <begin position="28"/>
        <end position="224"/>
    </location>
</feature>
<feature type="signal peptide" evidence="2">
    <location>
        <begin position="1"/>
        <end position="27"/>
    </location>
</feature>
<accession>A0A0R1HQA7</accession>
<keyword evidence="5" id="KW-1185">Reference proteome</keyword>
<dbReference type="Proteomes" id="UP000051450">
    <property type="component" value="Unassembled WGS sequence"/>
</dbReference>
<protein>
    <recommendedName>
        <fullName evidence="3">WxL domain-containing protein</fullName>
    </recommendedName>
</protein>
<dbReference type="RefSeq" id="WP_057974472.1">
    <property type="nucleotide sequence ID" value="NZ_AZDI01000008.1"/>
</dbReference>
<organism evidence="4 5">
    <name type="scientific">Dellaglioa algida DSM 15638</name>
    <dbReference type="NCBI Taxonomy" id="1423719"/>
    <lineage>
        <taxon>Bacteria</taxon>
        <taxon>Bacillati</taxon>
        <taxon>Bacillota</taxon>
        <taxon>Bacilli</taxon>
        <taxon>Lactobacillales</taxon>
        <taxon>Lactobacillaceae</taxon>
        <taxon>Dellaglioa</taxon>
    </lineage>
</organism>
<keyword evidence="2" id="KW-0732">Signal</keyword>
<dbReference type="STRING" id="1423719.FC66_GL001421"/>
<dbReference type="EMBL" id="AZDI01000008">
    <property type="protein sequence ID" value="KRK45458.1"/>
    <property type="molecule type" value="Genomic_DNA"/>
</dbReference>
<evidence type="ECO:0000313" key="4">
    <source>
        <dbReference type="EMBL" id="KRK45458.1"/>
    </source>
</evidence>
<sequence length="224" mass="21975">MKKVLTSALLSATALGAGLVISGNVSAADAIKGAATTTGVQFVADDGSQVIPPVDPTDPTKPVDPTDPGTGNEGNLAIVYATKAISFGDKNVITASTVNLKADKDVVVEVGDVRGTNAGWDLSVKSDQLTDGKTNTLTGAQLGLAAGKNVVANGGTSVAATTAALADTTTGAVVLNAVKDTGSGINVDTIAKDGVTLTIPAGIAKADVAYASTLTWSLAAAPVA</sequence>